<dbReference type="EC" id="3.4.22.14" evidence="1"/>
<accession>A0ACB7VDT7</accession>
<organism evidence="1 2">
    <name type="scientific">Dioscorea alata</name>
    <name type="common">Purple yam</name>
    <dbReference type="NCBI Taxonomy" id="55571"/>
    <lineage>
        <taxon>Eukaryota</taxon>
        <taxon>Viridiplantae</taxon>
        <taxon>Streptophyta</taxon>
        <taxon>Embryophyta</taxon>
        <taxon>Tracheophyta</taxon>
        <taxon>Spermatophyta</taxon>
        <taxon>Magnoliopsida</taxon>
        <taxon>Liliopsida</taxon>
        <taxon>Dioscoreales</taxon>
        <taxon>Dioscoreaceae</taxon>
        <taxon>Dioscorea</taxon>
    </lineage>
</organism>
<comment type="caution">
    <text evidence="1">The sequence shown here is derived from an EMBL/GenBank/DDBJ whole genome shotgun (WGS) entry which is preliminary data.</text>
</comment>
<feature type="non-terminal residue" evidence="1">
    <location>
        <position position="336"/>
    </location>
</feature>
<evidence type="ECO:0000313" key="2">
    <source>
        <dbReference type="Proteomes" id="UP000827976"/>
    </source>
</evidence>
<protein>
    <submittedName>
        <fullName evidence="1">Actinidain protein</fullName>
        <ecNumber evidence="1">3.4.22.14</ecNumber>
    </submittedName>
</protein>
<gene>
    <name evidence="1" type="ORF">IHE45_09G023000</name>
</gene>
<evidence type="ECO:0000313" key="1">
    <source>
        <dbReference type="EMBL" id="KAH7671963.1"/>
    </source>
</evidence>
<keyword evidence="2" id="KW-1185">Reference proteome</keyword>
<sequence length="336" mass="37958">MASQLILFLSFFLLSFSSLYLTINAARSEHEIKLLYEGWLVKHRKNYNDLFEKGKRYQIFKDNLKYIDEHNARNHSSTLALNVFADLTNDEYRNTYLGFQSFTRENTGFKKSNRYLFNGDETLPDSIDWRGEGAVVDVKNQLKCGSCWAFSSIAAIEGLHQLSTGDLVSLSEQELVDCARKSCEGWQMNNAFEFIINNGGIDTEEDYPYKGYYAGCRRDKLKRRVVSIDGYENVPPYSEDNLKKAVAYQPISVAIDAGSDDFQSYGSGVYKGNCGTNLNHGVSLVGYGSEDGDDYWLIKNSWGEQWGDNGYVKLQRNSGTAEGKCGIAIQPSYPVK</sequence>
<dbReference type="Proteomes" id="UP000827976">
    <property type="component" value="Chromosome 9"/>
</dbReference>
<name>A0ACB7VDT7_DIOAL</name>
<dbReference type="EMBL" id="CM037019">
    <property type="protein sequence ID" value="KAH7671963.1"/>
    <property type="molecule type" value="Genomic_DNA"/>
</dbReference>
<keyword evidence="1" id="KW-0378">Hydrolase</keyword>
<proteinExistence type="predicted"/>
<reference evidence="2" key="1">
    <citation type="journal article" date="2022" name="Nat. Commun.">
        <title>Chromosome evolution and the genetic basis of agronomically important traits in greater yam.</title>
        <authorList>
            <person name="Bredeson J.V."/>
            <person name="Lyons J.B."/>
            <person name="Oniyinde I.O."/>
            <person name="Okereke N.R."/>
            <person name="Kolade O."/>
            <person name="Nnabue I."/>
            <person name="Nwadili C.O."/>
            <person name="Hribova E."/>
            <person name="Parker M."/>
            <person name="Nwogha J."/>
            <person name="Shu S."/>
            <person name="Carlson J."/>
            <person name="Kariba R."/>
            <person name="Muthemba S."/>
            <person name="Knop K."/>
            <person name="Barton G.J."/>
            <person name="Sherwood A.V."/>
            <person name="Lopez-Montes A."/>
            <person name="Asiedu R."/>
            <person name="Jamnadass R."/>
            <person name="Muchugi A."/>
            <person name="Goodstein D."/>
            <person name="Egesi C.N."/>
            <person name="Featherston J."/>
            <person name="Asfaw A."/>
            <person name="Simpson G.G."/>
            <person name="Dolezel J."/>
            <person name="Hendre P.S."/>
            <person name="Van Deynze A."/>
            <person name="Kumar P.L."/>
            <person name="Obidiegwu J.E."/>
            <person name="Bhattacharjee R."/>
            <person name="Rokhsar D.S."/>
        </authorList>
    </citation>
    <scope>NUCLEOTIDE SEQUENCE [LARGE SCALE GENOMIC DNA]</scope>
    <source>
        <strain evidence="2">cv. TDa95/00328</strain>
    </source>
</reference>